<dbReference type="InterPro" id="IPR008949">
    <property type="entry name" value="Isoprenoid_synthase_dom_sf"/>
</dbReference>
<accession>A0A6A6WPQ7</accession>
<gene>
    <name evidence="1" type="ORF">K505DRAFT_368766</name>
</gene>
<name>A0A6A6WPQ7_9PLEO</name>
<dbReference type="Gene3D" id="1.10.600.10">
    <property type="entry name" value="Farnesyl Diphosphate Synthase"/>
    <property type="match status" value="1"/>
</dbReference>
<dbReference type="Pfam" id="PF19086">
    <property type="entry name" value="Terpene_syn_C_2"/>
    <property type="match status" value="1"/>
</dbReference>
<dbReference type="EMBL" id="MU002652">
    <property type="protein sequence ID" value="KAF2785827.1"/>
    <property type="molecule type" value="Genomic_DNA"/>
</dbReference>
<evidence type="ECO:0000313" key="2">
    <source>
        <dbReference type="Proteomes" id="UP000799757"/>
    </source>
</evidence>
<dbReference type="AlphaFoldDB" id="A0A6A6WPQ7"/>
<evidence type="ECO:0000313" key="1">
    <source>
        <dbReference type="EMBL" id="KAF2785827.1"/>
    </source>
</evidence>
<dbReference type="Proteomes" id="UP000799757">
    <property type="component" value="Unassembled WGS sequence"/>
</dbReference>
<keyword evidence="2" id="KW-1185">Reference proteome</keyword>
<reference evidence="1" key="1">
    <citation type="journal article" date="2020" name="Stud. Mycol.">
        <title>101 Dothideomycetes genomes: a test case for predicting lifestyles and emergence of pathogens.</title>
        <authorList>
            <person name="Haridas S."/>
            <person name="Albert R."/>
            <person name="Binder M."/>
            <person name="Bloem J."/>
            <person name="Labutti K."/>
            <person name="Salamov A."/>
            <person name="Andreopoulos B."/>
            <person name="Baker S."/>
            <person name="Barry K."/>
            <person name="Bills G."/>
            <person name="Bluhm B."/>
            <person name="Cannon C."/>
            <person name="Castanera R."/>
            <person name="Culley D."/>
            <person name="Daum C."/>
            <person name="Ezra D."/>
            <person name="Gonzalez J."/>
            <person name="Henrissat B."/>
            <person name="Kuo A."/>
            <person name="Liang C."/>
            <person name="Lipzen A."/>
            <person name="Lutzoni F."/>
            <person name="Magnuson J."/>
            <person name="Mondo S."/>
            <person name="Nolan M."/>
            <person name="Ohm R."/>
            <person name="Pangilinan J."/>
            <person name="Park H.-J."/>
            <person name="Ramirez L."/>
            <person name="Alfaro M."/>
            <person name="Sun H."/>
            <person name="Tritt A."/>
            <person name="Yoshinaga Y."/>
            <person name="Zwiers L.-H."/>
            <person name="Turgeon B."/>
            <person name="Goodwin S."/>
            <person name="Spatafora J."/>
            <person name="Crous P."/>
            <person name="Grigoriev I."/>
        </authorList>
    </citation>
    <scope>NUCLEOTIDE SEQUENCE</scope>
    <source>
        <strain evidence="1">CBS 109.77</strain>
    </source>
</reference>
<sequence>MTDLKADDLSFSTPISCKEIRATGCFTILPVRRHDHLQAFNDARAEMKALWQTHLQDDFVAQHHGTEDEVTGDWCAVAYPMARPDRIRGLTWVYTFFFLLDDKQEHTPRSESHAINLRLADIILSEGSLPPATPLERCFVDVVQGFLSVDHARGMLALRAWATWLCNCDNVTISSFTSIESFLEHRLQNVGYPPMRRMLPYAMDMDISDADEASVWPFLLAGGRSVCMTNDYLSFEKERRLAETGVGHLMNATTLLVRIRGVGMQEAHREIKALAMRYESEAMDERERLLRSELPENVRRFVLAMSWLVGGTVLWSVTCPRYNAYQSLEGDATKVEG</sequence>
<dbReference type="OrthoDB" id="4353112at2759"/>
<protein>
    <submittedName>
        <fullName evidence="1">Terpenoid synthase</fullName>
    </submittedName>
</protein>
<proteinExistence type="predicted"/>
<organism evidence="1 2">
    <name type="scientific">Melanomma pulvis-pyrius CBS 109.77</name>
    <dbReference type="NCBI Taxonomy" id="1314802"/>
    <lineage>
        <taxon>Eukaryota</taxon>
        <taxon>Fungi</taxon>
        <taxon>Dikarya</taxon>
        <taxon>Ascomycota</taxon>
        <taxon>Pezizomycotina</taxon>
        <taxon>Dothideomycetes</taxon>
        <taxon>Pleosporomycetidae</taxon>
        <taxon>Pleosporales</taxon>
        <taxon>Melanommataceae</taxon>
        <taxon>Melanomma</taxon>
    </lineage>
</organism>
<dbReference type="SUPFAM" id="SSF48576">
    <property type="entry name" value="Terpenoid synthases"/>
    <property type="match status" value="1"/>
</dbReference>